<protein>
    <recommendedName>
        <fullName evidence="8">LPXTG-motif cell wall anchor domain protein</fullName>
    </recommendedName>
</protein>
<feature type="domain" description="Adhesin isopeptide-forming adherence" evidence="5">
    <location>
        <begin position="683"/>
        <end position="833"/>
    </location>
</feature>
<evidence type="ECO:0000313" key="6">
    <source>
        <dbReference type="EMBL" id="APW18113.1"/>
    </source>
</evidence>
<dbReference type="Gene3D" id="2.60.40.740">
    <property type="match status" value="3"/>
</dbReference>
<keyword evidence="2" id="KW-1133">Transmembrane helix</keyword>
<accession>A0ABM6GHI5</accession>
<evidence type="ECO:0000259" key="5">
    <source>
        <dbReference type="Pfam" id="PF17998"/>
    </source>
</evidence>
<feature type="compositionally biased region" description="Basic and acidic residues" evidence="1">
    <location>
        <begin position="1334"/>
        <end position="1344"/>
    </location>
</feature>
<keyword evidence="2" id="KW-0472">Membrane</keyword>
<dbReference type="RefSeq" id="WP_076002528.1">
    <property type="nucleotide sequence ID" value="NZ_CP019058.1"/>
</dbReference>
<evidence type="ECO:0000313" key="7">
    <source>
        <dbReference type="Proteomes" id="UP000186260"/>
    </source>
</evidence>
<evidence type="ECO:0000256" key="3">
    <source>
        <dbReference type="SAM" id="SignalP"/>
    </source>
</evidence>
<feature type="compositionally biased region" description="Basic and acidic residues" evidence="1">
    <location>
        <begin position="1365"/>
        <end position="1374"/>
    </location>
</feature>
<name>A0ABM6GHI5_9BIFI</name>
<dbReference type="InterPro" id="IPR032300">
    <property type="entry name" value="Antigen_C"/>
</dbReference>
<feature type="region of interest" description="Disordered" evidence="1">
    <location>
        <begin position="645"/>
        <end position="664"/>
    </location>
</feature>
<feature type="transmembrane region" description="Helical" evidence="2">
    <location>
        <begin position="1434"/>
        <end position="1453"/>
    </location>
</feature>
<dbReference type="Pfam" id="PF16364">
    <property type="entry name" value="Antigen_C"/>
    <property type="match status" value="1"/>
</dbReference>
<evidence type="ECO:0000259" key="4">
    <source>
        <dbReference type="Pfam" id="PF16364"/>
    </source>
</evidence>
<gene>
    <name evidence="6" type="ORF">BVL65_00365</name>
</gene>
<dbReference type="Pfam" id="PF17998">
    <property type="entry name" value="AgI_II_C2"/>
    <property type="match status" value="2"/>
</dbReference>
<keyword evidence="3" id="KW-0732">Signal</keyword>
<reference evidence="7" key="1">
    <citation type="submission" date="2017-01" db="EMBL/GenBank/DDBJ databases">
        <title>Gardnerella vaginalis bacteremia associated with severe acute encephalopathy in a young female patient: Case Report and characterization of the isolate.</title>
        <authorList>
            <person name="Tankovic J."/>
            <person name="Timinskas A."/>
            <person name="Zilnyte M."/>
            <person name="Janulaitiene M."/>
            <person name="Zvirbliene A."/>
            <person name="Pleckaityte M."/>
        </authorList>
    </citation>
    <scope>NUCLEOTIDE SEQUENCE [LARGE SCALE GENOMIC DNA]</scope>
    <source>
        <strain evidence="7">GV37</strain>
    </source>
</reference>
<dbReference type="Proteomes" id="UP000186260">
    <property type="component" value="Chromosome"/>
</dbReference>
<feature type="chain" id="PRO_5045272236" description="LPXTG-motif cell wall anchor domain protein" evidence="3">
    <location>
        <begin position="35"/>
        <end position="1465"/>
    </location>
</feature>
<feature type="compositionally biased region" description="Polar residues" evidence="1">
    <location>
        <begin position="647"/>
        <end position="664"/>
    </location>
</feature>
<feature type="region of interest" description="Disordered" evidence="1">
    <location>
        <begin position="1363"/>
        <end position="1382"/>
    </location>
</feature>
<feature type="signal peptide" evidence="3">
    <location>
        <begin position="1"/>
        <end position="34"/>
    </location>
</feature>
<feature type="domain" description="Adhesin isopeptide-forming adherence" evidence="5">
    <location>
        <begin position="839"/>
        <end position="1018"/>
    </location>
</feature>
<dbReference type="EMBL" id="CP019058">
    <property type="protein sequence ID" value="APW18113.1"/>
    <property type="molecule type" value="Genomic_DNA"/>
</dbReference>
<feature type="region of interest" description="Disordered" evidence="1">
    <location>
        <begin position="1324"/>
        <end position="1352"/>
    </location>
</feature>
<evidence type="ECO:0008006" key="8">
    <source>
        <dbReference type="Google" id="ProtNLM"/>
    </source>
</evidence>
<keyword evidence="2" id="KW-0812">Transmembrane</keyword>
<dbReference type="NCBIfam" id="TIGR04228">
    <property type="entry name" value="isopep_sspB_C2"/>
    <property type="match status" value="1"/>
</dbReference>
<evidence type="ECO:0000256" key="1">
    <source>
        <dbReference type="SAM" id="MobiDB-lite"/>
    </source>
</evidence>
<proteinExistence type="predicted"/>
<feature type="domain" description="Cell surface antigen C-terminal" evidence="4">
    <location>
        <begin position="1023"/>
        <end position="1190"/>
    </location>
</feature>
<evidence type="ECO:0000256" key="2">
    <source>
        <dbReference type="SAM" id="Phobius"/>
    </source>
</evidence>
<dbReference type="InterPro" id="IPR026345">
    <property type="entry name" value="Adh_isopep-form_adh_dom"/>
</dbReference>
<keyword evidence="7" id="KW-1185">Reference proteome</keyword>
<feature type="region of interest" description="Disordered" evidence="1">
    <location>
        <begin position="1399"/>
        <end position="1419"/>
    </location>
</feature>
<sequence length="1465" mass="161090">MSKHKASNRRKIWKRLLASVTTLATVCCITPAFADGGWGNAPTNPIHGSGTPAVRWAYTDNDGGSLGRMDLGTAIKAIRNIGINYRGGDNVLQAAVSRSLSDCENRFNAKHPDQAGHASCRMVGVGVVIESRSNGYYGMGYIQRMAWINEWNRLIRPQTYSHNGVPYHVDDVFKDAPDRSVGSMVSEATTLPRVNAIVLSLNQYEPKGDPAPKTYNATVTTVASAPKDTRVGSTEPVHDMISVSGGNGESLDATVIMHFDGNNYVSSKQATKQVSVPSDGSTVSPDFTPSDFGMSHWQEGNYWFDVQIPKQGLMKDSINTSDHDPLESWNIQYEAPRKVSKHVQKLVSADSMKNRTTISTDTGRGTYEMVIKDKINPNGMSYTVDNYKLTDTTTNSDVSNQFQINLDKASNTVTATRSSAQGEMPLNHNIEFSFDVTVHQPENSKINDHATVKPNHLPEISTDPREFKTWKPLPDKSWVKWDDTKKTWDSVIDPGKTNNTGADNMTILDGDKIGSVVNGVVASNLIEAPKTLTLVDDYKNAYYIFDADTKKIHVYEQNATSDTVSSVQNIVNTGTDVTKHFKINVDGTRITATADKEYLAKLQGMSTPLQVSLMVGGKANYAHGKGAEQVRKDYGKQAGDEVASCATPKNSSFTNSGSQTVNNQSVKTNEPKICLYVPPVKKDVVSESSQGGAQETADGKVVFPGQKVEYRLQTQPKLPSNFAYPIKSVKVVDTYNKYLNIDKQTLEVTDLTNAKAISKKHYTTQWDDTAHTVTLNFDPKYVEENWKNGSNPRILIRFEGTVDKNAPTSTKVHNKWMLLLNNSITPSNEVGNNPPSFTPHKTVNQSAKQGDGSVLINGKTFLTGDTGAYHLTLDLTQHDMAYKVHRAGIVDDYDKRYLKVDAKDIHVKGADGKDYTSKFNISVINGVVYVFAKTVDTFIYATGVTVKGDPQPKDLAQYANSKDYKPLENPSIDQKLLGQKYTVEMPFTVTDGDGVKVVNTATQVVNNISKKTNTVTNEIKKIKPKKDVTIKVGSESANGSSVYLKNTFLYQLDTAILPKNRAYQKIKNWQIVDKLDPAYDRVTGAWAVYATRDLYKGNTVFATKGTQIAGLGADAKYGNLFTYSFKDNTVTISATEEYLKLVSADNEHESGWRAYVQVERMKVTKRHENKFTEIINNSKHESNLVWTRTPDLTPSLHIIKWDKKSGKIKGDRNDPKDALPNAKDGDVIVFTITNTSKTDTNGYGAWFKATDLQLEDKTIVGTGVVTDLKYPENWKTLVLKPNQSVDVEGVLHKFKAGTKHTNRAVVRGIPLLTCRVTNNNGLSTGSKTTVTKPIDGKTDGKKTDVSTTAPTGKDGKAVEYTVKPTDGKTSKETDTTTAESKQQKVTVDGVTLCTDTQVTSNTDDWNGTAPLPQLPPEPPTPTIRQLAKTGVENANVLLTIVMASVLIGACLVMRKTQESHARHGR</sequence>
<organism evidence="6 7">
    <name type="scientific">Gardnerella swidsinskii</name>
    <dbReference type="NCBI Taxonomy" id="2792979"/>
    <lineage>
        <taxon>Bacteria</taxon>
        <taxon>Bacillati</taxon>
        <taxon>Actinomycetota</taxon>
        <taxon>Actinomycetes</taxon>
        <taxon>Bifidobacteriales</taxon>
        <taxon>Bifidobacteriaceae</taxon>
        <taxon>Gardnerella</taxon>
    </lineage>
</organism>